<keyword evidence="4" id="KW-0808">Transferase</keyword>
<feature type="modified residue" description="4-aspartylphosphate" evidence="12">
    <location>
        <position position="536"/>
    </location>
</feature>
<reference evidence="17 18" key="2">
    <citation type="journal article" date="2016" name="Environ. Microbiol. Rep.">
        <title>Metagenomic evidence for the presence of phototrophic Gemmatimonadetes bacteria in diverse environments.</title>
        <authorList>
            <person name="Zeng Y."/>
            <person name="Baumbach J."/>
            <person name="Barbosa E.G."/>
            <person name="Azevedo V."/>
            <person name="Zhang C."/>
            <person name="Koblizek M."/>
        </authorList>
    </citation>
    <scope>NUCLEOTIDE SEQUENCE [LARGE SCALE GENOMIC DNA]</scope>
    <source>
        <strain evidence="17 18">AP64</strain>
    </source>
</reference>
<dbReference type="PANTHER" id="PTHR43547">
    <property type="entry name" value="TWO-COMPONENT HISTIDINE KINASE"/>
    <property type="match status" value="1"/>
</dbReference>
<dbReference type="SUPFAM" id="SSF55874">
    <property type="entry name" value="ATPase domain of HSP90 chaperone/DNA topoisomerase II/histidine kinase"/>
    <property type="match status" value="1"/>
</dbReference>
<feature type="chain" id="PRO_5007506586" description="histidine kinase" evidence="13">
    <location>
        <begin position="23"/>
        <end position="765"/>
    </location>
</feature>
<keyword evidence="5" id="KW-0547">Nucleotide-binding</keyword>
<dbReference type="CDD" id="cd16922">
    <property type="entry name" value="HATPase_EvgS-ArcB-TorS-like"/>
    <property type="match status" value="1"/>
</dbReference>
<dbReference type="KEGG" id="gph:GEMMAAP_01500"/>
<dbReference type="InterPro" id="IPR011123">
    <property type="entry name" value="Y_Y_Y"/>
</dbReference>
<proteinExistence type="predicted"/>
<keyword evidence="18" id="KW-1185">Reference proteome</keyword>
<dbReference type="EMBL" id="CP011454">
    <property type="protein sequence ID" value="AMW03875.1"/>
    <property type="molecule type" value="Genomic_DNA"/>
</dbReference>
<keyword evidence="6" id="KW-0418">Kinase</keyword>
<feature type="domain" description="HTH araC/xylS-type" evidence="14">
    <location>
        <begin position="660"/>
        <end position="759"/>
    </location>
</feature>
<evidence type="ECO:0000259" key="15">
    <source>
        <dbReference type="PROSITE" id="PS50109"/>
    </source>
</evidence>
<dbReference type="Gene3D" id="3.30.565.10">
    <property type="entry name" value="Histidine kinase-like ATPase, C-terminal domain"/>
    <property type="match status" value="1"/>
</dbReference>
<dbReference type="InterPro" id="IPR036890">
    <property type="entry name" value="HATPase_C_sf"/>
</dbReference>
<dbReference type="Pfam" id="PF07495">
    <property type="entry name" value="Y_Y_Y"/>
    <property type="match status" value="1"/>
</dbReference>
<accession>A0A143BGX8</accession>
<keyword evidence="8" id="KW-0902">Two-component regulatory system</keyword>
<dbReference type="CDD" id="cd00082">
    <property type="entry name" value="HisKA"/>
    <property type="match status" value="1"/>
</dbReference>
<dbReference type="Pfam" id="PF00072">
    <property type="entry name" value="Response_reg"/>
    <property type="match status" value="1"/>
</dbReference>
<feature type="domain" description="Histidine kinase" evidence="15">
    <location>
        <begin position="223"/>
        <end position="442"/>
    </location>
</feature>
<dbReference type="InterPro" id="IPR009057">
    <property type="entry name" value="Homeodomain-like_sf"/>
</dbReference>
<dbReference type="InterPro" id="IPR011006">
    <property type="entry name" value="CheY-like_superfamily"/>
</dbReference>
<dbReference type="AlphaFoldDB" id="A0A143BGX8"/>
<dbReference type="GO" id="GO:0003700">
    <property type="term" value="F:DNA-binding transcription factor activity"/>
    <property type="evidence" value="ECO:0007669"/>
    <property type="project" value="InterPro"/>
</dbReference>
<evidence type="ECO:0000256" key="11">
    <source>
        <dbReference type="ARBA" id="ARBA00023163"/>
    </source>
</evidence>
<dbReference type="SMART" id="SM00342">
    <property type="entry name" value="HTH_ARAC"/>
    <property type="match status" value="1"/>
</dbReference>
<keyword evidence="11" id="KW-0804">Transcription</keyword>
<keyword evidence="10" id="KW-0238">DNA-binding</keyword>
<evidence type="ECO:0000256" key="3">
    <source>
        <dbReference type="ARBA" id="ARBA00022553"/>
    </source>
</evidence>
<dbReference type="PROSITE" id="PS01124">
    <property type="entry name" value="HTH_ARAC_FAMILY_2"/>
    <property type="match status" value="1"/>
</dbReference>
<dbReference type="SMART" id="SM00448">
    <property type="entry name" value="REC"/>
    <property type="match status" value="1"/>
</dbReference>
<sequence>MQVRGTGVLAALWLVISGSAVGGQGGPTADSVVPVAVPLMVHRVVSGESVVLLSDNRVTLTPTQRSVEIAYAPLAAADTVPARFRYRLAGYDDEWVNVGARRSAYYTKLPPGSYRFVVQVTGPHGEWSPPGAELLVEVTPRWWEGTLFRVAVLLCCLAVGLLLVFRRVRVQRTQTQELESAMADRSGTLAAREQELARQNHLLAAQARQLQALDTAKTRFFANVSHELRTPLTLTIGPLEDLQARGGRDPQEDRWVDIALRNSRRLLRLVNQILDVAKLEAGQMELRPRPLDLSLFVRGIIGAFASVAERKHIALMLDAPPVLKGLFDADAIEKVLTNLLSNAVKFTPDGGTVRLKVERSIRDEAPAVTMRVIDTGPGIPSAQLAHVFERFYQVDETDARLQAGTGIGLALVKELVELHGGSITADSDPRGTMFTVEIPYGAVEEASAREPRPDQVTGPSRIPLRPTLEQPIAFEADEGQDEAHDVPTMLVVDDSDDLRAYIRDHFQRHYRILEARDGAEGIAVARRELPDIVVSDVMMPGTDGFTLVRTLRESPETEFLAIVLLTAQAEDEQKITGLKTGADEYLVKPFDMRELDLRVRNLIAARRRWQERVPRQGGSGAELASGIVEAVAATIAPTRYDTPVSEPVAVMTQVDLQFRERVLAVIDGRLSDPEFGVAELADAVAQDRSHLFRRVKHVFGTPPSNVLRERRLDVGARLLVSETGTVADVAYAVGFNSVSYFCQCFQQQFGETPATYRSRQVEARG</sequence>
<dbReference type="Pfam" id="PF00512">
    <property type="entry name" value="HisKA"/>
    <property type="match status" value="1"/>
</dbReference>
<dbReference type="PROSITE" id="PS50110">
    <property type="entry name" value="RESPONSE_REGULATORY"/>
    <property type="match status" value="1"/>
</dbReference>
<evidence type="ECO:0000259" key="16">
    <source>
        <dbReference type="PROSITE" id="PS50110"/>
    </source>
</evidence>
<dbReference type="SUPFAM" id="SSF52172">
    <property type="entry name" value="CheY-like"/>
    <property type="match status" value="1"/>
</dbReference>
<reference evidence="17 18" key="1">
    <citation type="journal article" date="2014" name="Proc. Natl. Acad. Sci. U.S.A.">
        <title>Functional type 2 photosynthetic reaction centers found in the rare bacterial phylum Gemmatimonadetes.</title>
        <authorList>
            <person name="Zeng Y."/>
            <person name="Feng F."/>
            <person name="Medova H."/>
            <person name="Dean J."/>
            <person name="Koblizek M."/>
        </authorList>
    </citation>
    <scope>NUCLEOTIDE SEQUENCE [LARGE SCALE GENOMIC DNA]</scope>
    <source>
        <strain evidence="17 18">AP64</strain>
    </source>
</reference>
<evidence type="ECO:0000256" key="7">
    <source>
        <dbReference type="ARBA" id="ARBA00022840"/>
    </source>
</evidence>
<dbReference type="InterPro" id="IPR013783">
    <property type="entry name" value="Ig-like_fold"/>
</dbReference>
<dbReference type="InterPro" id="IPR005467">
    <property type="entry name" value="His_kinase_dom"/>
</dbReference>
<dbReference type="CDD" id="cd17574">
    <property type="entry name" value="REC_OmpR"/>
    <property type="match status" value="1"/>
</dbReference>
<evidence type="ECO:0000256" key="6">
    <source>
        <dbReference type="ARBA" id="ARBA00022777"/>
    </source>
</evidence>
<feature type="domain" description="Response regulatory" evidence="16">
    <location>
        <begin position="488"/>
        <end position="603"/>
    </location>
</feature>
<dbReference type="Gene3D" id="3.40.50.2300">
    <property type="match status" value="1"/>
</dbReference>
<dbReference type="InterPro" id="IPR036097">
    <property type="entry name" value="HisK_dim/P_sf"/>
</dbReference>
<organism evidence="17 18">
    <name type="scientific">Gemmatimonas phototrophica</name>
    <dbReference type="NCBI Taxonomy" id="1379270"/>
    <lineage>
        <taxon>Bacteria</taxon>
        <taxon>Pseudomonadati</taxon>
        <taxon>Gemmatimonadota</taxon>
        <taxon>Gemmatimonadia</taxon>
        <taxon>Gemmatimonadales</taxon>
        <taxon>Gemmatimonadaceae</taxon>
        <taxon>Gemmatimonas</taxon>
    </lineage>
</organism>
<dbReference type="InterPro" id="IPR018062">
    <property type="entry name" value="HTH_AraC-typ_CS"/>
</dbReference>
<dbReference type="Pfam" id="PF02518">
    <property type="entry name" value="HATPase_c"/>
    <property type="match status" value="1"/>
</dbReference>
<keyword evidence="13" id="KW-0732">Signal</keyword>
<dbReference type="FunFam" id="3.30.565.10:FF:000037">
    <property type="entry name" value="Hybrid sensor histidine kinase/response regulator"/>
    <property type="match status" value="1"/>
</dbReference>
<dbReference type="eggNOG" id="COG0745">
    <property type="taxonomic scope" value="Bacteria"/>
</dbReference>
<dbReference type="Gene3D" id="1.10.10.60">
    <property type="entry name" value="Homeodomain-like"/>
    <property type="match status" value="1"/>
</dbReference>
<dbReference type="eggNOG" id="COG5002">
    <property type="taxonomic scope" value="Bacteria"/>
</dbReference>
<evidence type="ECO:0000256" key="9">
    <source>
        <dbReference type="ARBA" id="ARBA00023015"/>
    </source>
</evidence>
<name>A0A143BGX8_9BACT</name>
<dbReference type="RefSeq" id="WP_026849152.1">
    <property type="nucleotide sequence ID" value="NZ_CP011454.1"/>
</dbReference>
<evidence type="ECO:0000259" key="14">
    <source>
        <dbReference type="PROSITE" id="PS01124"/>
    </source>
</evidence>
<keyword evidence="7" id="KW-0067">ATP-binding</keyword>
<gene>
    <name evidence="17" type="ORF">GEMMAAP_01500</name>
</gene>
<evidence type="ECO:0000256" key="10">
    <source>
        <dbReference type="ARBA" id="ARBA00023125"/>
    </source>
</evidence>
<dbReference type="PANTHER" id="PTHR43547:SF2">
    <property type="entry name" value="HYBRID SIGNAL TRANSDUCTION HISTIDINE KINASE C"/>
    <property type="match status" value="1"/>
</dbReference>
<dbReference type="GO" id="GO:0000155">
    <property type="term" value="F:phosphorelay sensor kinase activity"/>
    <property type="evidence" value="ECO:0007669"/>
    <property type="project" value="InterPro"/>
</dbReference>
<dbReference type="STRING" id="1379270.GEMMAAP_01500"/>
<evidence type="ECO:0000256" key="8">
    <source>
        <dbReference type="ARBA" id="ARBA00023012"/>
    </source>
</evidence>
<dbReference type="Proteomes" id="UP000076404">
    <property type="component" value="Chromosome"/>
</dbReference>
<dbReference type="SMART" id="SM00388">
    <property type="entry name" value="HisKA"/>
    <property type="match status" value="1"/>
</dbReference>
<evidence type="ECO:0000256" key="1">
    <source>
        <dbReference type="ARBA" id="ARBA00000085"/>
    </source>
</evidence>
<feature type="signal peptide" evidence="13">
    <location>
        <begin position="1"/>
        <end position="22"/>
    </location>
</feature>
<dbReference type="Gene3D" id="2.60.40.10">
    <property type="entry name" value="Immunoglobulins"/>
    <property type="match status" value="1"/>
</dbReference>
<dbReference type="Pfam" id="PF12833">
    <property type="entry name" value="HTH_18"/>
    <property type="match status" value="1"/>
</dbReference>
<evidence type="ECO:0000256" key="13">
    <source>
        <dbReference type="SAM" id="SignalP"/>
    </source>
</evidence>
<dbReference type="InterPro" id="IPR003661">
    <property type="entry name" value="HisK_dim/P_dom"/>
</dbReference>
<dbReference type="PROSITE" id="PS00041">
    <property type="entry name" value="HTH_ARAC_FAMILY_1"/>
    <property type="match status" value="1"/>
</dbReference>
<evidence type="ECO:0000256" key="12">
    <source>
        <dbReference type="PROSITE-ProRule" id="PRU00169"/>
    </source>
</evidence>
<comment type="catalytic activity">
    <reaction evidence="1">
        <text>ATP + protein L-histidine = ADP + protein N-phospho-L-histidine.</text>
        <dbReference type="EC" id="2.7.13.3"/>
    </reaction>
</comment>
<dbReference type="FunFam" id="1.10.287.130:FF:000045">
    <property type="entry name" value="Two-component system sensor histidine kinase/response regulator"/>
    <property type="match status" value="1"/>
</dbReference>
<dbReference type="InterPro" id="IPR003594">
    <property type="entry name" value="HATPase_dom"/>
</dbReference>
<evidence type="ECO:0000256" key="2">
    <source>
        <dbReference type="ARBA" id="ARBA00012438"/>
    </source>
</evidence>
<dbReference type="EC" id="2.7.13.3" evidence="2"/>
<dbReference type="PRINTS" id="PR00344">
    <property type="entry name" value="BCTRLSENSOR"/>
</dbReference>
<dbReference type="Gene3D" id="1.10.287.130">
    <property type="match status" value="1"/>
</dbReference>
<keyword evidence="3 12" id="KW-0597">Phosphoprotein</keyword>
<dbReference type="SUPFAM" id="SSF46689">
    <property type="entry name" value="Homeodomain-like"/>
    <property type="match status" value="1"/>
</dbReference>
<evidence type="ECO:0000256" key="5">
    <source>
        <dbReference type="ARBA" id="ARBA00022741"/>
    </source>
</evidence>
<dbReference type="InterPro" id="IPR001789">
    <property type="entry name" value="Sig_transdc_resp-reg_receiver"/>
</dbReference>
<evidence type="ECO:0000313" key="17">
    <source>
        <dbReference type="EMBL" id="AMW03875.1"/>
    </source>
</evidence>
<evidence type="ECO:0000256" key="4">
    <source>
        <dbReference type="ARBA" id="ARBA00022679"/>
    </source>
</evidence>
<dbReference type="GO" id="GO:0043565">
    <property type="term" value="F:sequence-specific DNA binding"/>
    <property type="evidence" value="ECO:0007669"/>
    <property type="project" value="InterPro"/>
</dbReference>
<dbReference type="SUPFAM" id="SSF47384">
    <property type="entry name" value="Homodimeric domain of signal transducing histidine kinase"/>
    <property type="match status" value="1"/>
</dbReference>
<evidence type="ECO:0000313" key="18">
    <source>
        <dbReference type="Proteomes" id="UP000076404"/>
    </source>
</evidence>
<dbReference type="PROSITE" id="PS50109">
    <property type="entry name" value="HIS_KIN"/>
    <property type="match status" value="1"/>
</dbReference>
<dbReference type="GO" id="GO:0005524">
    <property type="term" value="F:ATP binding"/>
    <property type="evidence" value="ECO:0007669"/>
    <property type="project" value="UniProtKB-KW"/>
</dbReference>
<dbReference type="SMART" id="SM00387">
    <property type="entry name" value="HATPase_c"/>
    <property type="match status" value="1"/>
</dbReference>
<dbReference type="InterPro" id="IPR004358">
    <property type="entry name" value="Sig_transdc_His_kin-like_C"/>
</dbReference>
<dbReference type="OrthoDB" id="9797097at2"/>
<keyword evidence="9" id="KW-0805">Transcription regulation</keyword>
<protein>
    <recommendedName>
        <fullName evidence="2">histidine kinase</fullName>
        <ecNumber evidence="2">2.7.13.3</ecNumber>
    </recommendedName>
</protein>
<dbReference type="InterPro" id="IPR018060">
    <property type="entry name" value="HTH_AraC"/>
</dbReference>